<dbReference type="STRING" id="7574.A0A1S3IQ74"/>
<dbReference type="AlphaFoldDB" id="A0A1S3IQ74"/>
<dbReference type="SUPFAM" id="SSF82199">
    <property type="entry name" value="SET domain"/>
    <property type="match status" value="1"/>
</dbReference>
<protein>
    <submittedName>
        <fullName evidence="6">SET domain-containing protein 4 isoform X1</fullName>
    </submittedName>
</protein>
<dbReference type="InterPro" id="IPR044429">
    <property type="entry name" value="SETD4_SET"/>
</dbReference>
<gene>
    <name evidence="6" type="primary">LOC106166378</name>
</gene>
<dbReference type="OMA" id="ISHMKDE"/>
<accession>A0A1S3IQ74</accession>
<dbReference type="PROSITE" id="PS50280">
    <property type="entry name" value="SET"/>
    <property type="match status" value="1"/>
</dbReference>
<dbReference type="CDD" id="cd19177">
    <property type="entry name" value="SET_SETD4"/>
    <property type="match status" value="1"/>
</dbReference>
<dbReference type="RefSeq" id="XP_013400366.1">
    <property type="nucleotide sequence ID" value="XM_013544912.1"/>
</dbReference>
<dbReference type="InterPro" id="IPR046341">
    <property type="entry name" value="SET_dom_sf"/>
</dbReference>
<keyword evidence="1" id="KW-0489">Methyltransferase</keyword>
<dbReference type="OrthoDB" id="341421at2759"/>
<dbReference type="Gene3D" id="3.90.1420.10">
    <property type="entry name" value="Rubisco LSMT, substrate-binding domain"/>
    <property type="match status" value="1"/>
</dbReference>
<dbReference type="SUPFAM" id="SSF81822">
    <property type="entry name" value="RuBisCo LSMT C-terminal, substrate-binding domain"/>
    <property type="match status" value="1"/>
</dbReference>
<evidence type="ECO:0000259" key="4">
    <source>
        <dbReference type="PROSITE" id="PS50280"/>
    </source>
</evidence>
<dbReference type="KEGG" id="lak:106166378"/>
<keyword evidence="5" id="KW-1185">Reference proteome</keyword>
<dbReference type="GO" id="GO:0032259">
    <property type="term" value="P:methylation"/>
    <property type="evidence" value="ECO:0007669"/>
    <property type="project" value="UniProtKB-KW"/>
</dbReference>
<evidence type="ECO:0000256" key="1">
    <source>
        <dbReference type="ARBA" id="ARBA00022603"/>
    </source>
</evidence>
<organism evidence="5 6">
    <name type="scientific">Lingula anatina</name>
    <name type="common">Brachiopod</name>
    <name type="synonym">Lingula unguis</name>
    <dbReference type="NCBI Taxonomy" id="7574"/>
    <lineage>
        <taxon>Eukaryota</taxon>
        <taxon>Metazoa</taxon>
        <taxon>Spiralia</taxon>
        <taxon>Lophotrochozoa</taxon>
        <taxon>Brachiopoda</taxon>
        <taxon>Linguliformea</taxon>
        <taxon>Lingulata</taxon>
        <taxon>Lingulida</taxon>
        <taxon>Linguloidea</taxon>
        <taxon>Lingulidae</taxon>
        <taxon>Lingula</taxon>
    </lineage>
</organism>
<dbReference type="InParanoid" id="A0A1S3IQ74"/>
<dbReference type="FunCoup" id="A0A1S3IQ74">
    <property type="interactions" value="497"/>
</dbReference>
<dbReference type="Pfam" id="PF09273">
    <property type="entry name" value="Rubis-subs-bind"/>
    <property type="match status" value="1"/>
</dbReference>
<dbReference type="Proteomes" id="UP000085678">
    <property type="component" value="Unplaced"/>
</dbReference>
<dbReference type="PANTHER" id="PTHR13271:SF151">
    <property type="entry name" value="SET DOMAIN-CONTAINING PROTEIN 4"/>
    <property type="match status" value="1"/>
</dbReference>
<keyword evidence="2" id="KW-0808">Transferase</keyword>
<evidence type="ECO:0000313" key="5">
    <source>
        <dbReference type="Proteomes" id="UP000085678"/>
    </source>
</evidence>
<dbReference type="Pfam" id="PF00856">
    <property type="entry name" value="SET"/>
    <property type="match status" value="1"/>
</dbReference>
<proteinExistence type="predicted"/>
<evidence type="ECO:0000313" key="6">
    <source>
        <dbReference type="RefSeq" id="XP_013400366.1"/>
    </source>
</evidence>
<dbReference type="InterPro" id="IPR015353">
    <property type="entry name" value="Rubisco_LSMT_subst-bd"/>
</dbReference>
<dbReference type="Gene3D" id="3.90.1410.10">
    <property type="entry name" value="set domain protein methyltransferase, domain 1"/>
    <property type="match status" value="1"/>
</dbReference>
<dbReference type="InterPro" id="IPR001214">
    <property type="entry name" value="SET_dom"/>
</dbReference>
<dbReference type="FunFam" id="3.90.1410.10:FF:000002">
    <property type="entry name" value="SET domain-containing protein 4 isoform X1"/>
    <property type="match status" value="1"/>
</dbReference>
<reference evidence="6" key="1">
    <citation type="submission" date="2025-08" db="UniProtKB">
        <authorList>
            <consortium name="RefSeq"/>
        </authorList>
    </citation>
    <scope>IDENTIFICATION</scope>
    <source>
        <tissue evidence="6">Gonads</tissue>
    </source>
</reference>
<evidence type="ECO:0000256" key="2">
    <source>
        <dbReference type="ARBA" id="ARBA00022679"/>
    </source>
</evidence>
<sequence>MGRTWRQRNMKKQRPASKHSVSLNYVLLFKWLKSNGFRCRKLQPAEFHDTGRGLLTLNSIPSGKCIISLPGRLLITSQTVMASDLGADIQRYIPRLSPLLALCIYLINEQLKGVDSFWHPYIQVLPTDFTTPVYYSQEELQWLPTRARQAAMEQIQTVTRQYLELKEFMSNIIKSHQKLAETFSYEHFRWAWCVVNTRSVYMLQPRCQFLSNEIDHYALAPYLDLLNHSVDAKVDAGYNYDTKRYEIITWTAYSKYQQVYINYGPHNNTRLLVEYGFVLPSNCHNAVQFDLDQIKSNPMFSSINSSDKKLDFIREHKLQSDLSCLEDGLSWNLIKTLQILSSPSPCLEEWKRILFEESTNLTLIVRDFAISFLNWALQQYPTKDEQCCPNFELSLNQQMCMTLTLQEKEIINQTLDALQSG</sequence>
<dbReference type="InterPro" id="IPR036464">
    <property type="entry name" value="Rubisco_LSMT_subst-bd_sf"/>
</dbReference>
<dbReference type="InterPro" id="IPR050600">
    <property type="entry name" value="SETD3_SETD6_MTase"/>
</dbReference>
<dbReference type="PANTHER" id="PTHR13271">
    <property type="entry name" value="UNCHARACTERIZED PUTATIVE METHYLTRANSFERASE"/>
    <property type="match status" value="1"/>
</dbReference>
<dbReference type="GO" id="GO:0016279">
    <property type="term" value="F:protein-lysine N-methyltransferase activity"/>
    <property type="evidence" value="ECO:0007669"/>
    <property type="project" value="InterPro"/>
</dbReference>
<evidence type="ECO:0000256" key="3">
    <source>
        <dbReference type="ARBA" id="ARBA00022691"/>
    </source>
</evidence>
<keyword evidence="3" id="KW-0949">S-adenosyl-L-methionine</keyword>
<dbReference type="GeneID" id="106166378"/>
<feature type="domain" description="SET" evidence="4">
    <location>
        <begin position="35"/>
        <end position="264"/>
    </location>
</feature>
<name>A0A1S3IQ74_LINAN</name>